<keyword evidence="3" id="KW-1185">Reference proteome</keyword>
<protein>
    <recommendedName>
        <fullName evidence="1">Endonuclease/exonuclease/phosphatase domain-containing protein</fullName>
    </recommendedName>
</protein>
<gene>
    <name evidence="2" type="ORF">PARMNEM_LOCUS11682</name>
</gene>
<accession>A0AAV1L8X9</accession>
<dbReference type="Proteomes" id="UP001314205">
    <property type="component" value="Unassembled WGS sequence"/>
</dbReference>
<dbReference type="InterPro" id="IPR005135">
    <property type="entry name" value="Endo/exonuclease/phosphatase"/>
</dbReference>
<organism evidence="2 3">
    <name type="scientific">Parnassius mnemosyne</name>
    <name type="common">clouded apollo</name>
    <dbReference type="NCBI Taxonomy" id="213953"/>
    <lineage>
        <taxon>Eukaryota</taxon>
        <taxon>Metazoa</taxon>
        <taxon>Ecdysozoa</taxon>
        <taxon>Arthropoda</taxon>
        <taxon>Hexapoda</taxon>
        <taxon>Insecta</taxon>
        <taxon>Pterygota</taxon>
        <taxon>Neoptera</taxon>
        <taxon>Endopterygota</taxon>
        <taxon>Lepidoptera</taxon>
        <taxon>Glossata</taxon>
        <taxon>Ditrysia</taxon>
        <taxon>Papilionoidea</taxon>
        <taxon>Papilionidae</taxon>
        <taxon>Parnassiinae</taxon>
        <taxon>Parnassini</taxon>
        <taxon>Parnassius</taxon>
        <taxon>Driopa</taxon>
    </lineage>
</organism>
<dbReference type="InterPro" id="IPR036691">
    <property type="entry name" value="Endo/exonu/phosph_ase_sf"/>
</dbReference>
<dbReference type="AlphaFoldDB" id="A0AAV1L8X9"/>
<dbReference type="SUPFAM" id="SSF56219">
    <property type="entry name" value="DNase I-like"/>
    <property type="match status" value="1"/>
</dbReference>
<dbReference type="Gene3D" id="3.60.10.10">
    <property type="entry name" value="Endonuclease/exonuclease/phosphatase"/>
    <property type="match status" value="1"/>
</dbReference>
<name>A0AAV1L8X9_9NEOP</name>
<reference evidence="2 3" key="1">
    <citation type="submission" date="2023-11" db="EMBL/GenBank/DDBJ databases">
        <authorList>
            <person name="Hedman E."/>
            <person name="Englund M."/>
            <person name="Stromberg M."/>
            <person name="Nyberg Akerstrom W."/>
            <person name="Nylinder S."/>
            <person name="Jareborg N."/>
            <person name="Kallberg Y."/>
            <person name="Kronander E."/>
        </authorList>
    </citation>
    <scope>NUCLEOTIDE SEQUENCE [LARGE SCALE GENOMIC DNA]</scope>
</reference>
<dbReference type="EMBL" id="CAVLGL010000087">
    <property type="protein sequence ID" value="CAK1591438.1"/>
    <property type="molecule type" value="Genomic_DNA"/>
</dbReference>
<evidence type="ECO:0000313" key="2">
    <source>
        <dbReference type="EMBL" id="CAK1591438.1"/>
    </source>
</evidence>
<evidence type="ECO:0000313" key="3">
    <source>
        <dbReference type="Proteomes" id="UP001314205"/>
    </source>
</evidence>
<feature type="domain" description="Endonuclease/exonuclease/phosphatase" evidence="1">
    <location>
        <begin position="25"/>
        <end position="148"/>
    </location>
</feature>
<dbReference type="Pfam" id="PF14529">
    <property type="entry name" value="Exo_endo_phos_2"/>
    <property type="match status" value="1"/>
</dbReference>
<sequence>MGVAGLPHLSNSHCVVCHVEKYGLYLIFAYFKYSDSIDQHLKHLEIVLDQLKGKRVVIGVDSNANSPLWYSDRAQIVGRGHEAEHRRRMMEDFIMTRGLTLANVEGQPPKFAGAMGESNIDLTLATRGVTVSEWRVLDSASTGDHRLIAFKIAREGRRRCLLVFRTGGLTGAIFAVQFT</sequence>
<evidence type="ECO:0000259" key="1">
    <source>
        <dbReference type="Pfam" id="PF14529"/>
    </source>
</evidence>
<dbReference type="GO" id="GO:0003824">
    <property type="term" value="F:catalytic activity"/>
    <property type="evidence" value="ECO:0007669"/>
    <property type="project" value="InterPro"/>
</dbReference>
<proteinExistence type="predicted"/>
<comment type="caution">
    <text evidence="2">The sequence shown here is derived from an EMBL/GenBank/DDBJ whole genome shotgun (WGS) entry which is preliminary data.</text>
</comment>